<name>A0A1B8S8Y5_9MYCO</name>
<dbReference type="AlphaFoldDB" id="A0A1B8S8Y5"/>
<sequence length="103" mass="11416">MGSYYTLNDNKLADYIYYLNYVVNNAGSDPEKVATAYAHGLCDYSVAISKLSNADQYKFNEATSETRDRISSRSIETSDYVASHIAEAKIGGEKGLTYICFAK</sequence>
<proteinExistence type="predicted"/>
<evidence type="ECO:0000313" key="2">
    <source>
        <dbReference type="Proteomes" id="UP000092668"/>
    </source>
</evidence>
<organism evidence="1 2">
    <name type="scientific">Mycolicibacter kumamotonensis</name>
    <dbReference type="NCBI Taxonomy" id="354243"/>
    <lineage>
        <taxon>Bacteria</taxon>
        <taxon>Bacillati</taxon>
        <taxon>Actinomycetota</taxon>
        <taxon>Actinomycetes</taxon>
        <taxon>Mycobacteriales</taxon>
        <taxon>Mycobacteriaceae</taxon>
        <taxon>Mycolicibacter</taxon>
    </lineage>
</organism>
<dbReference type="EMBL" id="LFOE01000141">
    <property type="protein sequence ID" value="OBY29203.1"/>
    <property type="molecule type" value="Genomic_DNA"/>
</dbReference>
<gene>
    <name evidence="1" type="ORF">ACT18_24340</name>
</gene>
<dbReference type="Proteomes" id="UP000092668">
    <property type="component" value="Unassembled WGS sequence"/>
</dbReference>
<evidence type="ECO:0000313" key="1">
    <source>
        <dbReference type="EMBL" id="OBY29203.1"/>
    </source>
</evidence>
<keyword evidence="2" id="KW-1185">Reference proteome</keyword>
<accession>A0A1B8S8Y5</accession>
<reference evidence="1 2" key="1">
    <citation type="submission" date="2015-06" db="EMBL/GenBank/DDBJ databases">
        <title>Genome sequence of Mycobacterium kumamotonense strain Roo.</title>
        <authorList>
            <person name="Greninger A.L."/>
            <person name="Cunningham G."/>
            <person name="Miller S."/>
        </authorList>
    </citation>
    <scope>NUCLEOTIDE SEQUENCE [LARGE SCALE GENOMIC DNA]</scope>
    <source>
        <strain evidence="1 2">Roo</strain>
    </source>
</reference>
<protein>
    <submittedName>
        <fullName evidence="1">Uncharacterized protein</fullName>
    </submittedName>
</protein>
<comment type="caution">
    <text evidence="1">The sequence shown here is derived from an EMBL/GenBank/DDBJ whole genome shotgun (WGS) entry which is preliminary data.</text>
</comment>